<dbReference type="Gene3D" id="1.25.40.10">
    <property type="entry name" value="Tetratricopeptide repeat domain"/>
    <property type="match status" value="1"/>
</dbReference>
<evidence type="ECO:0000313" key="3">
    <source>
        <dbReference type="Proteomes" id="UP000001996"/>
    </source>
</evidence>
<accession>A5E3C3</accession>
<reference evidence="2 3" key="1">
    <citation type="journal article" date="2009" name="Nature">
        <title>Evolution of pathogenicity and sexual reproduction in eight Candida genomes.</title>
        <authorList>
            <person name="Butler G."/>
            <person name="Rasmussen M.D."/>
            <person name="Lin M.F."/>
            <person name="Santos M.A."/>
            <person name="Sakthikumar S."/>
            <person name="Munro C.A."/>
            <person name="Rheinbay E."/>
            <person name="Grabherr M."/>
            <person name="Forche A."/>
            <person name="Reedy J.L."/>
            <person name="Agrafioti I."/>
            <person name="Arnaud M.B."/>
            <person name="Bates S."/>
            <person name="Brown A.J."/>
            <person name="Brunke S."/>
            <person name="Costanzo M.C."/>
            <person name="Fitzpatrick D.A."/>
            <person name="de Groot P.W."/>
            <person name="Harris D."/>
            <person name="Hoyer L.L."/>
            <person name="Hube B."/>
            <person name="Klis F.M."/>
            <person name="Kodira C."/>
            <person name="Lennard N."/>
            <person name="Logue M.E."/>
            <person name="Martin R."/>
            <person name="Neiman A.M."/>
            <person name="Nikolaou E."/>
            <person name="Quail M.A."/>
            <person name="Quinn J."/>
            <person name="Santos M.C."/>
            <person name="Schmitzberger F.F."/>
            <person name="Sherlock G."/>
            <person name="Shah P."/>
            <person name="Silverstein K.A."/>
            <person name="Skrzypek M.S."/>
            <person name="Soll D."/>
            <person name="Staggs R."/>
            <person name="Stansfield I."/>
            <person name="Stumpf M.P."/>
            <person name="Sudbery P.E."/>
            <person name="Srikantha T."/>
            <person name="Zeng Q."/>
            <person name="Berman J."/>
            <person name="Berriman M."/>
            <person name="Heitman J."/>
            <person name="Gow N.A."/>
            <person name="Lorenz M.C."/>
            <person name="Birren B.W."/>
            <person name="Kellis M."/>
            <person name="Cuomo C.A."/>
        </authorList>
    </citation>
    <scope>NUCLEOTIDE SEQUENCE [LARGE SCALE GENOMIC DNA]</scope>
    <source>
        <strain evidence="3">ATCC 11503 / BCRC 21390 / CBS 2605 / JCM 1781 / NBRC 1676 / NRRL YB-4239</strain>
    </source>
</reference>
<keyword evidence="3" id="KW-1185">Reference proteome</keyword>
<dbReference type="STRING" id="379508.A5E3C3"/>
<gene>
    <name evidence="2" type="ORF">LELG_04110</name>
</gene>
<dbReference type="eggNOG" id="KOG3024">
    <property type="taxonomic scope" value="Eukaryota"/>
</dbReference>
<dbReference type="OMA" id="VKWSVKA"/>
<dbReference type="GO" id="GO:0045048">
    <property type="term" value="P:protein insertion into ER membrane"/>
    <property type="evidence" value="ECO:0007669"/>
    <property type="project" value="InterPro"/>
</dbReference>
<proteinExistence type="inferred from homology"/>
<evidence type="ECO:0000313" key="2">
    <source>
        <dbReference type="EMBL" id="EDK45931.1"/>
    </source>
</evidence>
<dbReference type="Proteomes" id="UP000001996">
    <property type="component" value="Unassembled WGS sequence"/>
</dbReference>
<dbReference type="EMBL" id="CH981528">
    <property type="protein sequence ID" value="EDK45931.1"/>
    <property type="molecule type" value="Genomic_DNA"/>
</dbReference>
<protein>
    <recommendedName>
        <fullName evidence="4">Golgi to ER traffic protein 4</fullName>
    </recommendedName>
</protein>
<dbReference type="InParanoid" id="A5E3C3"/>
<evidence type="ECO:0000256" key="1">
    <source>
        <dbReference type="ARBA" id="ARBA00005351"/>
    </source>
</evidence>
<dbReference type="KEGG" id="lel:PVL30_004930"/>
<dbReference type="AlphaFoldDB" id="A5E3C3"/>
<dbReference type="GO" id="GO:0006620">
    <property type="term" value="P:post-translational protein targeting to endoplasmic reticulum membrane"/>
    <property type="evidence" value="ECO:0007669"/>
    <property type="project" value="EnsemblFungi"/>
</dbReference>
<dbReference type="InterPro" id="IPR011990">
    <property type="entry name" value="TPR-like_helical_dom_sf"/>
</dbReference>
<dbReference type="InterPro" id="IPR007317">
    <property type="entry name" value="GET4"/>
</dbReference>
<dbReference type="PANTHER" id="PTHR12875:SF0">
    <property type="entry name" value="GOLGI TO ER TRAFFIC PROTEIN 4 HOMOLOG"/>
    <property type="match status" value="1"/>
</dbReference>
<dbReference type="GeneID" id="5232176"/>
<dbReference type="PANTHER" id="PTHR12875">
    <property type="entry name" value="GOLGI TO ER TRAFFIC PROTEIN 4 HOMOLOG"/>
    <property type="match status" value="1"/>
</dbReference>
<dbReference type="FunCoup" id="A5E3C3">
    <property type="interactions" value="369"/>
</dbReference>
<dbReference type="Pfam" id="PF04190">
    <property type="entry name" value="GET4"/>
    <property type="match status" value="1"/>
</dbReference>
<name>A5E3C3_LODEL</name>
<sequence>MSDKLARTIQRFQTKIDSGSFYEAHQTIRTITNRYVKAKQYTEARDLLYQGATILTKNKEYASASDLINYLIQVYDEEELKITDKDAKYKLIELISNLPNDDPLLNDLANASISWSQKSSVCEKFGDSDLHHLFGVKLLSLLENDADNNGVAARDAEQKSKLFAIAELHLVLGTFESVPIYVSYLAKTAQINKDIDPGVFLSRAVINYAYLKNIKFVKEAQTLFFEKIKGYVGKEGEVIKSVEYFENYPLLNFIQLLVQTIQKEPLTNGQKFLKLYDHYKLLLKQREILAPVEYLGKLYFNLNLGSGQGGNMLANLMGGLFK</sequence>
<dbReference type="HOGENOM" id="CLU_046061_0_2_1"/>
<evidence type="ECO:0008006" key="4">
    <source>
        <dbReference type="Google" id="ProtNLM"/>
    </source>
</evidence>
<dbReference type="OrthoDB" id="10252405at2759"/>
<organism evidence="2 3">
    <name type="scientific">Lodderomyces elongisporus (strain ATCC 11503 / CBS 2605 / JCM 1781 / NBRC 1676 / NRRL YB-4239)</name>
    <name type="common">Yeast</name>
    <name type="synonym">Saccharomyces elongisporus</name>
    <dbReference type="NCBI Taxonomy" id="379508"/>
    <lineage>
        <taxon>Eukaryota</taxon>
        <taxon>Fungi</taxon>
        <taxon>Dikarya</taxon>
        <taxon>Ascomycota</taxon>
        <taxon>Saccharomycotina</taxon>
        <taxon>Pichiomycetes</taxon>
        <taxon>Debaryomycetaceae</taxon>
        <taxon>Candida/Lodderomyces clade</taxon>
        <taxon>Lodderomyces</taxon>
    </lineage>
</organism>
<comment type="similarity">
    <text evidence="1">Belongs to the GET4 family.</text>
</comment>
<dbReference type="GO" id="GO:0072380">
    <property type="term" value="C:TRC complex"/>
    <property type="evidence" value="ECO:0007669"/>
    <property type="project" value="EnsemblFungi"/>
</dbReference>